<comment type="caution">
    <text evidence="1">The sequence shown here is derived from an EMBL/GenBank/DDBJ whole genome shotgun (WGS) entry which is preliminary data.</text>
</comment>
<dbReference type="EMBL" id="JAENJO010000003">
    <property type="protein sequence ID" value="KAG8203516.1"/>
    <property type="molecule type" value="Genomic_DNA"/>
</dbReference>
<gene>
    <name evidence="1" type="primary">GDE1</name>
    <name evidence="1" type="ORF">GWM34_01654</name>
</gene>
<sequence>MSNANQSNKFAIHDAIKEGNTLLAKKLIDEQPASKLYISDDDERTPLHWAVSFNNPDLVQYILLKTPNDLDIDEYVDGSGWTPLHIAASLGNSTIFNQLMRRANSSITTTTSNNSSQPELDVNLQTNSGTTCLHLAISKNNYDIVKELIETYKANCRIKDKKGYTPLHRAASIGSTPIIKLLVEKGKININAQDNDGWTSLHHALAEGHGDVAVLLVKLGADPNIVNNDGETPVKVAVDDKVAKYFTENI</sequence>
<protein>
    <submittedName>
        <fullName evidence="1">GDE1</fullName>
    </submittedName>
</protein>
<name>A0ACB7FTS4_9ASCO</name>
<reference evidence="1" key="1">
    <citation type="submission" date="2020-12" db="EMBL/GenBank/DDBJ databases">
        <title>Draft Genome of Candida africana.</title>
        <authorList>
            <person name="Ayanbimpe G.M."/>
            <person name="Enweani I.B."/>
            <person name="Aguiyi J.C."/>
            <person name="Nnadi U.P."/>
            <person name="Izam Y."/>
            <person name="Ubani A."/>
            <person name="Ngene A.C."/>
        </authorList>
    </citation>
    <scope>NUCLEOTIDE SEQUENCE</scope>
    <source>
        <strain evidence="1">CEC4854</strain>
    </source>
</reference>
<feature type="non-terminal residue" evidence="1">
    <location>
        <position position="1"/>
    </location>
</feature>
<proteinExistence type="predicted"/>
<dbReference type="Proteomes" id="UP000742417">
    <property type="component" value="Unassembled WGS sequence"/>
</dbReference>
<accession>A0ACB7FTS4</accession>
<organism evidence="1 2">
    <name type="scientific">Candida africana</name>
    <dbReference type="NCBI Taxonomy" id="241526"/>
    <lineage>
        <taxon>Eukaryota</taxon>
        <taxon>Fungi</taxon>
        <taxon>Dikarya</taxon>
        <taxon>Ascomycota</taxon>
        <taxon>Saccharomycotina</taxon>
        <taxon>Pichiomycetes</taxon>
        <taxon>Debaryomycetaceae</taxon>
        <taxon>Candida/Lodderomyces clade</taxon>
        <taxon>Candida</taxon>
    </lineage>
</organism>
<keyword evidence="2" id="KW-1185">Reference proteome</keyword>
<evidence type="ECO:0000313" key="2">
    <source>
        <dbReference type="Proteomes" id="UP000742417"/>
    </source>
</evidence>
<evidence type="ECO:0000313" key="1">
    <source>
        <dbReference type="EMBL" id="KAG8203516.1"/>
    </source>
</evidence>